<dbReference type="Proteomes" id="UP001155660">
    <property type="component" value="Chromosome B17"/>
</dbReference>
<feature type="region of interest" description="Disordered" evidence="3">
    <location>
        <begin position="194"/>
        <end position="213"/>
    </location>
</feature>
<dbReference type="Pfam" id="PF15266">
    <property type="entry name" value="DUF4594"/>
    <property type="match status" value="1"/>
</dbReference>
<feature type="compositionally biased region" description="Basic and acidic residues" evidence="3">
    <location>
        <begin position="113"/>
        <end position="123"/>
    </location>
</feature>
<dbReference type="OrthoDB" id="10058133at2759"/>
<dbReference type="InterPro" id="IPR029336">
    <property type="entry name" value="DUF4594"/>
</dbReference>
<feature type="region of interest" description="Disordered" evidence="3">
    <location>
        <begin position="334"/>
        <end position="391"/>
    </location>
</feature>
<feature type="region of interest" description="Disordered" evidence="3">
    <location>
        <begin position="1"/>
        <end position="33"/>
    </location>
</feature>
<evidence type="ECO:0000256" key="1">
    <source>
        <dbReference type="ARBA" id="ARBA00022553"/>
    </source>
</evidence>
<feature type="compositionally biased region" description="Basic and acidic residues" evidence="3">
    <location>
        <begin position="428"/>
        <end position="448"/>
    </location>
</feature>
<feature type="region of interest" description="Disordered" evidence="3">
    <location>
        <begin position="420"/>
        <end position="461"/>
    </location>
</feature>
<feature type="region of interest" description="Disordered" evidence="3">
    <location>
        <begin position="113"/>
        <end position="181"/>
    </location>
</feature>
<reference evidence="4" key="1">
    <citation type="submission" date="2025-08" db="UniProtKB">
        <authorList>
            <consortium name="RefSeq"/>
        </authorList>
    </citation>
    <scope>IDENTIFICATION</scope>
    <source>
        <tissue evidence="4">Muscle</tissue>
    </source>
</reference>
<sequence length="601" mass="67596">MNMQGSTDHVALRFPRRSAGGAKSNTVTSETQASVQSAGREFVITWMAGIIMQHQEHHIMFMDFCEDRHSLLEDDSPTEMMMMMKKEHKDAELDKKIEALRKKNEALMKRYQEVEEDKKRAEQEGMSLHSRKGKTDDLSITINKSSNDQRVVTKRSGPGGLRDGEQEKDPGSSVFSIGRGKRRQLLVTTSGNIKGEGVRRKKGQKPSRESSEVEVLCRGRAGVQQHTRNTASSVCKESPGVFSSGPLSLICVFVQDDAEKPDQWSRCEDSYVVPVTEAVADLNLVTSKEEQLEYLRWKKEREEIDRERVARHKNAKGQWRRAWDMEKTDLMFSEKEHGGRNTRRGNMKAEESRGGQQASDRKRKCVPVVGSKAKGKDRLTGRARRWDAKEQEEHLQVYPESSLQEFLEELDALCAPEVENINPETDIENTKPRASKDSFKTTEVKPPDGTEEQNGCVSTESALKATEKKVRFSEIHDKNGTETTLQVKNSPVEDDRRTLARDHSECVPEETKPVSPEQENPVDKLNPLTEGSEELCPKAGDVRISAEPDENQPVEHSKSCSNRGNEELMDSSLSVLNLEPAESLPDHSTGADLARENGKVV</sequence>
<gene>
    <name evidence="4" type="primary">LOC109045582</name>
</gene>
<name>A0A9Q9XBY7_CYPCA</name>
<keyword evidence="2" id="KW-0175">Coiled coil</keyword>
<dbReference type="RefSeq" id="XP_042598997.1">
    <property type="nucleotide sequence ID" value="XM_042743063.1"/>
</dbReference>
<dbReference type="PANTHER" id="PTHR15635">
    <property type="entry name" value="COILED-COIL DOMAIN CONTAINING PROTEIN 9"/>
    <property type="match status" value="1"/>
</dbReference>
<evidence type="ECO:0000313" key="4">
    <source>
        <dbReference type="RefSeq" id="XP_042598997.1"/>
    </source>
</evidence>
<feature type="region of interest" description="Disordered" evidence="3">
    <location>
        <begin position="475"/>
        <end position="568"/>
    </location>
</feature>
<dbReference type="AlphaFoldDB" id="A0A9Q9XBY7"/>
<dbReference type="GeneID" id="109045582"/>
<dbReference type="KEGG" id="ccar:109045582"/>
<feature type="region of interest" description="Disordered" evidence="3">
    <location>
        <begin position="580"/>
        <end position="601"/>
    </location>
</feature>
<feature type="compositionally biased region" description="Basic and acidic residues" evidence="3">
    <location>
        <begin position="374"/>
        <end position="391"/>
    </location>
</feature>
<dbReference type="PANTHER" id="PTHR15635:SF10">
    <property type="entry name" value="COILED-COIL DOMAIN-CONTAINING PROTEIN 9B"/>
    <property type="match status" value="1"/>
</dbReference>
<organism evidence="4">
    <name type="scientific">Cyprinus carpio</name>
    <name type="common">Common carp</name>
    <dbReference type="NCBI Taxonomy" id="7962"/>
    <lineage>
        <taxon>Eukaryota</taxon>
        <taxon>Metazoa</taxon>
        <taxon>Chordata</taxon>
        <taxon>Craniata</taxon>
        <taxon>Vertebrata</taxon>
        <taxon>Euteleostomi</taxon>
        <taxon>Actinopterygii</taxon>
        <taxon>Neopterygii</taxon>
        <taxon>Teleostei</taxon>
        <taxon>Ostariophysi</taxon>
        <taxon>Cypriniformes</taxon>
        <taxon>Cyprinidae</taxon>
        <taxon>Cyprininae</taxon>
        <taxon>Cyprinus</taxon>
    </lineage>
</organism>
<feature type="compositionally biased region" description="Polar residues" evidence="3">
    <location>
        <begin position="138"/>
        <end position="150"/>
    </location>
</feature>
<proteinExistence type="predicted"/>
<feature type="compositionally biased region" description="Basic and acidic residues" evidence="3">
    <location>
        <begin position="491"/>
        <end position="512"/>
    </location>
</feature>
<evidence type="ECO:0000256" key="3">
    <source>
        <dbReference type="SAM" id="MobiDB-lite"/>
    </source>
</evidence>
<feature type="compositionally biased region" description="Polar residues" evidence="3">
    <location>
        <begin position="23"/>
        <end position="33"/>
    </location>
</feature>
<feature type="compositionally biased region" description="Polar residues" evidence="3">
    <location>
        <begin position="452"/>
        <end position="461"/>
    </location>
</feature>
<evidence type="ECO:0000256" key="2">
    <source>
        <dbReference type="ARBA" id="ARBA00023054"/>
    </source>
</evidence>
<keyword evidence="1" id="KW-0597">Phosphoprotein</keyword>
<protein>
    <submittedName>
        <fullName evidence="4">Coiled-coil domain-containing protein 9</fullName>
    </submittedName>
</protein>
<accession>A0A9Q9XBY7</accession>